<dbReference type="Gene3D" id="2.60.40.10">
    <property type="entry name" value="Immunoglobulins"/>
    <property type="match status" value="2"/>
</dbReference>
<keyword evidence="6" id="KW-1185">Reference proteome</keyword>
<dbReference type="InterPro" id="IPR003599">
    <property type="entry name" value="Ig_sub"/>
</dbReference>
<protein>
    <submittedName>
        <fullName evidence="7">Hemolin-like</fullName>
    </submittedName>
</protein>
<evidence type="ECO:0000259" key="5">
    <source>
        <dbReference type="PROSITE" id="PS50835"/>
    </source>
</evidence>
<dbReference type="SUPFAM" id="SSF48726">
    <property type="entry name" value="Immunoglobulin"/>
    <property type="match status" value="2"/>
</dbReference>
<dbReference type="PANTHER" id="PTHR45080:SF8">
    <property type="entry name" value="IG-LIKE DOMAIN-CONTAINING PROTEIN"/>
    <property type="match status" value="1"/>
</dbReference>
<dbReference type="InterPro" id="IPR003598">
    <property type="entry name" value="Ig_sub2"/>
</dbReference>
<organism evidence="6 7">
    <name type="scientific">Bicyclus anynana</name>
    <name type="common">Squinting bush brown butterfly</name>
    <dbReference type="NCBI Taxonomy" id="110368"/>
    <lineage>
        <taxon>Eukaryota</taxon>
        <taxon>Metazoa</taxon>
        <taxon>Ecdysozoa</taxon>
        <taxon>Arthropoda</taxon>
        <taxon>Hexapoda</taxon>
        <taxon>Insecta</taxon>
        <taxon>Pterygota</taxon>
        <taxon>Neoptera</taxon>
        <taxon>Endopterygota</taxon>
        <taxon>Lepidoptera</taxon>
        <taxon>Glossata</taxon>
        <taxon>Ditrysia</taxon>
        <taxon>Papilionoidea</taxon>
        <taxon>Nymphalidae</taxon>
        <taxon>Satyrinae</taxon>
        <taxon>Satyrini</taxon>
        <taxon>Mycalesina</taxon>
        <taxon>Bicyclus</taxon>
    </lineage>
</organism>
<dbReference type="SMART" id="SM00409">
    <property type="entry name" value="IG"/>
    <property type="match status" value="2"/>
</dbReference>
<evidence type="ECO:0000256" key="4">
    <source>
        <dbReference type="SAM" id="MobiDB-lite"/>
    </source>
</evidence>
<evidence type="ECO:0000313" key="6">
    <source>
        <dbReference type="Proteomes" id="UP001652582"/>
    </source>
</evidence>
<evidence type="ECO:0000256" key="3">
    <source>
        <dbReference type="ARBA" id="ARBA00023319"/>
    </source>
</evidence>
<dbReference type="Proteomes" id="UP001652582">
    <property type="component" value="Chromosome 26"/>
</dbReference>
<evidence type="ECO:0000256" key="1">
    <source>
        <dbReference type="ARBA" id="ARBA00022729"/>
    </source>
</evidence>
<name>A0ABM3M4H5_BICAN</name>
<accession>A0ABM3M4H5</accession>
<dbReference type="GeneID" id="128199631"/>
<dbReference type="PANTHER" id="PTHR45080">
    <property type="entry name" value="CONTACTIN 5"/>
    <property type="match status" value="1"/>
</dbReference>
<dbReference type="Pfam" id="PF07679">
    <property type="entry name" value="I-set"/>
    <property type="match status" value="1"/>
</dbReference>
<reference evidence="7" key="1">
    <citation type="submission" date="2025-08" db="UniProtKB">
        <authorList>
            <consortium name="RefSeq"/>
        </authorList>
    </citation>
    <scope>IDENTIFICATION</scope>
</reference>
<dbReference type="InterPro" id="IPR013098">
    <property type="entry name" value="Ig_I-set"/>
</dbReference>
<feature type="domain" description="Ig-like" evidence="5">
    <location>
        <begin position="72"/>
        <end position="164"/>
    </location>
</feature>
<sequence length="166" mass="18073">MILRGTLKPPLGQEAPDQGHVAGGPGHNRTSGKRLLIKDTWLEDQGNYTCIVDNGVGQPKQHTMRLTVVSAPEFTKRPEQASVQPGQDVTLQCQVAGVPAPKVSWTHNTKTLTQNDRIHILQSTQGNFTVADLTIKNVQDSDIGYYGCMGQNPNGEIYTEALVVVK</sequence>
<dbReference type="InterPro" id="IPR013783">
    <property type="entry name" value="Ig-like_fold"/>
</dbReference>
<keyword evidence="3" id="KW-0393">Immunoglobulin domain</keyword>
<proteinExistence type="predicted"/>
<dbReference type="InterPro" id="IPR007110">
    <property type="entry name" value="Ig-like_dom"/>
</dbReference>
<dbReference type="RefSeq" id="XP_052745830.1">
    <property type="nucleotide sequence ID" value="XM_052889870.1"/>
</dbReference>
<dbReference type="InterPro" id="IPR050958">
    <property type="entry name" value="Cell_Adh-Cytoskel_Orgn"/>
</dbReference>
<dbReference type="PROSITE" id="PS50835">
    <property type="entry name" value="IG_LIKE"/>
    <property type="match status" value="1"/>
</dbReference>
<dbReference type="SMART" id="SM00408">
    <property type="entry name" value="IGc2"/>
    <property type="match status" value="1"/>
</dbReference>
<evidence type="ECO:0000256" key="2">
    <source>
        <dbReference type="ARBA" id="ARBA00023157"/>
    </source>
</evidence>
<keyword evidence="2" id="KW-1015">Disulfide bond</keyword>
<gene>
    <name evidence="7" type="primary">LOC128199631</name>
</gene>
<evidence type="ECO:0000313" key="7">
    <source>
        <dbReference type="RefSeq" id="XP_052745830.1"/>
    </source>
</evidence>
<keyword evidence="1" id="KW-0732">Signal</keyword>
<feature type="region of interest" description="Disordered" evidence="4">
    <location>
        <begin position="1"/>
        <end position="32"/>
    </location>
</feature>
<dbReference type="InterPro" id="IPR036179">
    <property type="entry name" value="Ig-like_dom_sf"/>
</dbReference>